<dbReference type="Gene3D" id="2.60.120.10">
    <property type="entry name" value="Jelly Rolls"/>
    <property type="match status" value="1"/>
</dbReference>
<feature type="domain" description="Cupin type-2" evidence="1">
    <location>
        <begin position="46"/>
        <end position="95"/>
    </location>
</feature>
<dbReference type="Pfam" id="PF07883">
    <property type="entry name" value="Cupin_2"/>
    <property type="match status" value="1"/>
</dbReference>
<dbReference type="Proteomes" id="UP000198607">
    <property type="component" value="Unassembled WGS sequence"/>
</dbReference>
<evidence type="ECO:0000259" key="1">
    <source>
        <dbReference type="Pfam" id="PF07883"/>
    </source>
</evidence>
<reference evidence="2 3" key="1">
    <citation type="submission" date="2016-10" db="EMBL/GenBank/DDBJ databases">
        <authorList>
            <person name="de Groot N.N."/>
        </authorList>
    </citation>
    <scope>NUCLEOTIDE SEQUENCE [LARGE SCALE GENOMIC DNA]</scope>
    <source>
        <strain evidence="2 3">DSM 5885</strain>
    </source>
</reference>
<gene>
    <name evidence="2" type="ORF">SAMN05660652_00034</name>
</gene>
<accession>A0A1G7UZ68</accession>
<dbReference type="CDD" id="cd06981">
    <property type="entry name" value="cupin_reut_a1446"/>
    <property type="match status" value="1"/>
</dbReference>
<protein>
    <submittedName>
        <fullName evidence="2">Cupin 2 domain-containing protein</fullName>
    </submittedName>
</protein>
<keyword evidence="3" id="KW-1185">Reference proteome</keyword>
<dbReference type="InterPro" id="IPR011051">
    <property type="entry name" value="RmlC_Cupin_sf"/>
</dbReference>
<evidence type="ECO:0000313" key="3">
    <source>
        <dbReference type="Proteomes" id="UP000198607"/>
    </source>
</evidence>
<dbReference type="InterPro" id="IPR014710">
    <property type="entry name" value="RmlC-like_jellyroll"/>
</dbReference>
<dbReference type="EMBL" id="FNCY01000001">
    <property type="protein sequence ID" value="SDG52581.1"/>
    <property type="molecule type" value="Genomic_DNA"/>
</dbReference>
<sequence>MHPGNLFRDDQPPSSGERFDTLLAHRNLLVERIVSSADIVPGDYLQEQDEWVVLLRGSATLVVDGEEVRLATGDYLFLPARTPHSVTQTSAGALWLAIHLRPEVPA</sequence>
<organism evidence="2 3">
    <name type="scientific">Propionivibrio dicarboxylicus</name>
    <dbReference type="NCBI Taxonomy" id="83767"/>
    <lineage>
        <taxon>Bacteria</taxon>
        <taxon>Pseudomonadati</taxon>
        <taxon>Pseudomonadota</taxon>
        <taxon>Betaproteobacteria</taxon>
        <taxon>Rhodocyclales</taxon>
        <taxon>Rhodocyclaceae</taxon>
        <taxon>Propionivibrio</taxon>
    </lineage>
</organism>
<dbReference type="SUPFAM" id="SSF51182">
    <property type="entry name" value="RmlC-like cupins"/>
    <property type="match status" value="1"/>
</dbReference>
<name>A0A1G7UZ68_9RHOO</name>
<dbReference type="InterPro" id="IPR013096">
    <property type="entry name" value="Cupin_2"/>
</dbReference>
<dbReference type="STRING" id="83767.SAMN05660652_00034"/>
<evidence type="ECO:0000313" key="2">
    <source>
        <dbReference type="EMBL" id="SDG52581.1"/>
    </source>
</evidence>
<dbReference type="AlphaFoldDB" id="A0A1G7UZ68"/>
<proteinExistence type="predicted"/>
<dbReference type="RefSeq" id="WP_091931527.1">
    <property type="nucleotide sequence ID" value="NZ_FNCY01000001.1"/>
</dbReference>
<dbReference type="OrthoDB" id="9798585at2"/>